<keyword evidence="1" id="KW-0472">Membrane</keyword>
<accession>A2FW53</accession>
<keyword evidence="1" id="KW-1133">Transmembrane helix</keyword>
<dbReference type="AlphaFoldDB" id="A2FW53"/>
<evidence type="ECO:0000256" key="1">
    <source>
        <dbReference type="SAM" id="Phobius"/>
    </source>
</evidence>
<feature type="transmembrane region" description="Helical" evidence="1">
    <location>
        <begin position="100"/>
        <end position="123"/>
    </location>
</feature>
<feature type="transmembrane region" description="Helical" evidence="1">
    <location>
        <begin position="150"/>
        <end position="175"/>
    </location>
</feature>
<dbReference type="Proteomes" id="UP000001542">
    <property type="component" value="Unassembled WGS sequence"/>
</dbReference>
<sequence>MENAGASLFKDYRQEYKYWPLASLLYKLVVATITIMANLYVPGLMLLLTFVYVGYGVLIFFLKPFENKFNNWIEIANNGLSFIFSFISVSAAFGANVPPLVLTIMSSIETIISIGLEIAAYVIDKKNSQNEEKAKKMKELEANYLLEKPLLYYTTVFFYFGCFIIGFFVANIIAITTPVKNDLEMIPTNTCVFLEYEPKMDFLDTNKCVHLSDIKPSIEERYYTDE</sequence>
<feature type="transmembrane region" description="Helical" evidence="1">
    <location>
        <begin position="18"/>
        <end position="37"/>
    </location>
</feature>
<dbReference type="EMBL" id="DS114077">
    <property type="protein sequence ID" value="EAX90874.1"/>
    <property type="molecule type" value="Genomic_DNA"/>
</dbReference>
<keyword evidence="3" id="KW-1185">Reference proteome</keyword>
<feature type="transmembrane region" description="Helical" evidence="1">
    <location>
        <begin position="75"/>
        <end position="94"/>
    </location>
</feature>
<dbReference type="RefSeq" id="XP_001303804.1">
    <property type="nucleotide sequence ID" value="XM_001303803.1"/>
</dbReference>
<dbReference type="VEuPathDB" id="TrichDB:TVAG_205940"/>
<feature type="transmembrane region" description="Helical" evidence="1">
    <location>
        <begin position="43"/>
        <end position="63"/>
    </location>
</feature>
<name>A2FW53_TRIV3</name>
<reference evidence="2" key="1">
    <citation type="submission" date="2006-10" db="EMBL/GenBank/DDBJ databases">
        <authorList>
            <person name="Amadeo P."/>
            <person name="Zhao Q."/>
            <person name="Wortman J."/>
            <person name="Fraser-Liggett C."/>
            <person name="Carlton J."/>
        </authorList>
    </citation>
    <scope>NUCLEOTIDE SEQUENCE</scope>
    <source>
        <strain evidence="2">G3</strain>
    </source>
</reference>
<protein>
    <submittedName>
        <fullName evidence="2">Uncharacterized protein</fullName>
    </submittedName>
</protein>
<gene>
    <name evidence="2" type="ORF">TVAG_205940</name>
</gene>
<dbReference type="VEuPathDB" id="TrichDB:TVAGG3_0159370"/>
<evidence type="ECO:0000313" key="3">
    <source>
        <dbReference type="Proteomes" id="UP000001542"/>
    </source>
</evidence>
<dbReference type="PANTHER" id="PTHR34993">
    <property type="entry name" value="TRANSMEMBRANE PROTEIN"/>
    <property type="match status" value="1"/>
</dbReference>
<organism evidence="2 3">
    <name type="scientific">Trichomonas vaginalis (strain ATCC PRA-98 / G3)</name>
    <dbReference type="NCBI Taxonomy" id="412133"/>
    <lineage>
        <taxon>Eukaryota</taxon>
        <taxon>Metamonada</taxon>
        <taxon>Parabasalia</taxon>
        <taxon>Trichomonadida</taxon>
        <taxon>Trichomonadidae</taxon>
        <taxon>Trichomonas</taxon>
    </lineage>
</organism>
<dbReference type="InParanoid" id="A2FW53"/>
<reference evidence="2" key="2">
    <citation type="journal article" date="2007" name="Science">
        <title>Draft genome sequence of the sexually transmitted pathogen Trichomonas vaginalis.</title>
        <authorList>
            <person name="Carlton J.M."/>
            <person name="Hirt R.P."/>
            <person name="Silva J.C."/>
            <person name="Delcher A.L."/>
            <person name="Schatz M."/>
            <person name="Zhao Q."/>
            <person name="Wortman J.R."/>
            <person name="Bidwell S.L."/>
            <person name="Alsmark U.C.M."/>
            <person name="Besteiro S."/>
            <person name="Sicheritz-Ponten T."/>
            <person name="Noel C.J."/>
            <person name="Dacks J.B."/>
            <person name="Foster P.G."/>
            <person name="Simillion C."/>
            <person name="Van de Peer Y."/>
            <person name="Miranda-Saavedra D."/>
            <person name="Barton G.J."/>
            <person name="Westrop G.D."/>
            <person name="Mueller S."/>
            <person name="Dessi D."/>
            <person name="Fiori P.L."/>
            <person name="Ren Q."/>
            <person name="Paulsen I."/>
            <person name="Zhang H."/>
            <person name="Bastida-Corcuera F.D."/>
            <person name="Simoes-Barbosa A."/>
            <person name="Brown M.T."/>
            <person name="Hayes R.D."/>
            <person name="Mukherjee M."/>
            <person name="Okumura C.Y."/>
            <person name="Schneider R."/>
            <person name="Smith A.J."/>
            <person name="Vanacova S."/>
            <person name="Villalvazo M."/>
            <person name="Haas B.J."/>
            <person name="Pertea M."/>
            <person name="Feldblyum T.V."/>
            <person name="Utterback T.R."/>
            <person name="Shu C.L."/>
            <person name="Osoegawa K."/>
            <person name="de Jong P.J."/>
            <person name="Hrdy I."/>
            <person name="Horvathova L."/>
            <person name="Zubacova Z."/>
            <person name="Dolezal P."/>
            <person name="Malik S.B."/>
            <person name="Logsdon J.M. Jr."/>
            <person name="Henze K."/>
            <person name="Gupta A."/>
            <person name="Wang C.C."/>
            <person name="Dunne R.L."/>
            <person name="Upcroft J.A."/>
            <person name="Upcroft P."/>
            <person name="White O."/>
            <person name="Salzberg S.L."/>
            <person name="Tang P."/>
            <person name="Chiu C.-H."/>
            <person name="Lee Y.-S."/>
            <person name="Embley T.M."/>
            <person name="Coombs G.H."/>
            <person name="Mottram J.C."/>
            <person name="Tachezy J."/>
            <person name="Fraser-Liggett C.M."/>
            <person name="Johnson P.J."/>
        </authorList>
    </citation>
    <scope>NUCLEOTIDE SEQUENCE [LARGE SCALE GENOMIC DNA]</scope>
    <source>
        <strain evidence="2">G3</strain>
    </source>
</reference>
<dbReference type="PANTHER" id="PTHR34993:SF1">
    <property type="entry name" value="TRANSMEMBRANE PROTEIN"/>
    <property type="match status" value="1"/>
</dbReference>
<proteinExistence type="predicted"/>
<keyword evidence="1" id="KW-0812">Transmembrane</keyword>
<dbReference type="KEGG" id="tva:4748566"/>
<evidence type="ECO:0000313" key="2">
    <source>
        <dbReference type="EMBL" id="EAX90874.1"/>
    </source>
</evidence>